<keyword evidence="4" id="KW-1185">Reference proteome</keyword>
<keyword evidence="2" id="KW-1133">Transmembrane helix</keyword>
<keyword evidence="2" id="KW-0812">Transmembrane</keyword>
<accession>A0A2J6RPN0</accession>
<dbReference type="OrthoDB" id="5396810at2759"/>
<name>A0A2J6RPN0_HYAVF</name>
<evidence type="ECO:0000256" key="2">
    <source>
        <dbReference type="SAM" id="Phobius"/>
    </source>
</evidence>
<keyword evidence="2" id="KW-0472">Membrane</keyword>
<proteinExistence type="predicted"/>
<protein>
    <recommendedName>
        <fullName evidence="5">Fucose-specific lectin</fullName>
    </recommendedName>
</protein>
<gene>
    <name evidence="3" type="ORF">L207DRAFT_633489</name>
</gene>
<feature type="region of interest" description="Disordered" evidence="1">
    <location>
        <begin position="120"/>
        <end position="139"/>
    </location>
</feature>
<evidence type="ECO:0008006" key="5">
    <source>
        <dbReference type="Google" id="ProtNLM"/>
    </source>
</evidence>
<dbReference type="SUPFAM" id="SSF89372">
    <property type="entry name" value="Fucose-specific lectin"/>
    <property type="match status" value="1"/>
</dbReference>
<dbReference type="Gene3D" id="2.120.10.70">
    <property type="entry name" value="Fucose-specific lectin"/>
    <property type="match status" value="1"/>
</dbReference>
<organism evidence="3 4">
    <name type="scientific">Hyaloscypha variabilis (strain UAMH 11265 / GT02V1 / F)</name>
    <name type="common">Meliniomyces variabilis</name>
    <dbReference type="NCBI Taxonomy" id="1149755"/>
    <lineage>
        <taxon>Eukaryota</taxon>
        <taxon>Fungi</taxon>
        <taxon>Dikarya</taxon>
        <taxon>Ascomycota</taxon>
        <taxon>Pezizomycotina</taxon>
        <taxon>Leotiomycetes</taxon>
        <taxon>Helotiales</taxon>
        <taxon>Hyaloscyphaceae</taxon>
        <taxon>Hyaloscypha</taxon>
        <taxon>Hyaloscypha variabilis</taxon>
    </lineage>
</organism>
<dbReference type="AlphaFoldDB" id="A0A2J6RPN0"/>
<evidence type="ECO:0000256" key="1">
    <source>
        <dbReference type="SAM" id="MobiDB-lite"/>
    </source>
</evidence>
<reference evidence="3 4" key="1">
    <citation type="submission" date="2016-04" db="EMBL/GenBank/DDBJ databases">
        <title>A degradative enzymes factory behind the ericoid mycorrhizal symbiosis.</title>
        <authorList>
            <consortium name="DOE Joint Genome Institute"/>
            <person name="Martino E."/>
            <person name="Morin E."/>
            <person name="Grelet G."/>
            <person name="Kuo A."/>
            <person name="Kohler A."/>
            <person name="Daghino S."/>
            <person name="Barry K."/>
            <person name="Choi C."/>
            <person name="Cichocki N."/>
            <person name="Clum A."/>
            <person name="Copeland A."/>
            <person name="Hainaut M."/>
            <person name="Haridas S."/>
            <person name="Labutti K."/>
            <person name="Lindquist E."/>
            <person name="Lipzen A."/>
            <person name="Khouja H.-R."/>
            <person name="Murat C."/>
            <person name="Ohm R."/>
            <person name="Olson A."/>
            <person name="Spatafora J."/>
            <person name="Veneault-Fourrey C."/>
            <person name="Henrissat B."/>
            <person name="Grigoriev I."/>
            <person name="Martin F."/>
            <person name="Perotto S."/>
        </authorList>
    </citation>
    <scope>NUCLEOTIDE SEQUENCE [LARGE SCALE GENOMIC DNA]</scope>
    <source>
        <strain evidence="3 4">F</strain>
    </source>
</reference>
<evidence type="ECO:0000313" key="4">
    <source>
        <dbReference type="Proteomes" id="UP000235786"/>
    </source>
</evidence>
<evidence type="ECO:0000313" key="3">
    <source>
        <dbReference type="EMBL" id="PMD40468.1"/>
    </source>
</evidence>
<dbReference type="EMBL" id="KZ613945">
    <property type="protein sequence ID" value="PMD40468.1"/>
    <property type="molecule type" value="Genomic_DNA"/>
</dbReference>
<sequence length="490" mass="52608">MLSQEYSDLEVRSQSSYEGKEVAYKGRNKPLPYPGLPQVLYDADNLPELHWIIGKSPNQAELNGSASHDFTSLLEGKKVARTRYRCGMTNRLFWVCVAVSLVGLAMIIAGAVTGVLKNPRHHSPSTIPQADPKQQGPLSGSKLAALNWTDEANIERRAVFYQLNGALFLSQTQSSSQNASWTHLNISDQFVTDEGALALNAREGTPLAVAATPWPAGVGAPWDASLAFAVTLFYFDDINNQIRLLWSGAGNLSVWQEGGDWNEVAISSVPETSQLAAVGYYCASGCQNSMCVAFQGDDATVQSSCSHAFGEFSTPTSVTTASPNSSLALIPFAANYGFNVTYDSELAVFFVNNIDVNTVVFNHGNDGAWDGTSTTTMTSQTQFNGTVPQIAASASNSLANILAVSLTGDGNVTASWFEPATQWNANQPSSFVNEGGNASSSRPDLRLETIAMDGDHRLYGAVADGTAIVEYSWSPADPYNFVWMSSIELV</sequence>
<dbReference type="Proteomes" id="UP000235786">
    <property type="component" value="Unassembled WGS sequence"/>
</dbReference>
<feature type="transmembrane region" description="Helical" evidence="2">
    <location>
        <begin position="92"/>
        <end position="116"/>
    </location>
</feature>